<evidence type="ECO:0000313" key="3">
    <source>
        <dbReference type="Proteomes" id="UP001365846"/>
    </source>
</evidence>
<evidence type="ECO:0000313" key="2">
    <source>
        <dbReference type="EMBL" id="MEJ8811760.1"/>
    </source>
</evidence>
<feature type="domain" description="Transposase IS200-like" evidence="1">
    <location>
        <begin position="13"/>
        <end position="132"/>
    </location>
</feature>
<dbReference type="InterPro" id="IPR036515">
    <property type="entry name" value="Transposase_17_sf"/>
</dbReference>
<accession>A0ABU8VFF5</accession>
<protein>
    <submittedName>
        <fullName evidence="2">IS200/IS605 family transposase</fullName>
    </submittedName>
</protein>
<dbReference type="SUPFAM" id="SSF143422">
    <property type="entry name" value="Transposase IS200-like"/>
    <property type="match status" value="1"/>
</dbReference>
<name>A0ABU8VFF5_9BURK</name>
<dbReference type="InterPro" id="IPR002686">
    <property type="entry name" value="Transposase_17"/>
</dbReference>
<organism evidence="2 3">
    <name type="scientific">Variovorax ureilyticus</name>
    <dbReference type="NCBI Taxonomy" id="1836198"/>
    <lineage>
        <taxon>Bacteria</taxon>
        <taxon>Pseudomonadati</taxon>
        <taxon>Pseudomonadota</taxon>
        <taxon>Betaproteobacteria</taxon>
        <taxon>Burkholderiales</taxon>
        <taxon>Comamonadaceae</taxon>
        <taxon>Variovorax</taxon>
    </lineage>
</organism>
<comment type="caution">
    <text evidence="2">The sequence shown here is derived from an EMBL/GenBank/DDBJ whole genome shotgun (WGS) entry which is preliminary data.</text>
</comment>
<evidence type="ECO:0000259" key="1">
    <source>
        <dbReference type="SMART" id="SM01321"/>
    </source>
</evidence>
<dbReference type="RefSeq" id="WP_340357029.1">
    <property type="nucleotide sequence ID" value="NZ_JBBKZU010000004.1"/>
</dbReference>
<proteinExistence type="predicted"/>
<dbReference type="Proteomes" id="UP001365846">
    <property type="component" value="Unassembled WGS sequence"/>
</dbReference>
<gene>
    <name evidence="2" type="primary">tnpA</name>
    <name evidence="2" type="ORF">WKW77_11835</name>
</gene>
<dbReference type="Pfam" id="PF01797">
    <property type="entry name" value="Y1_Tnp"/>
    <property type="match status" value="1"/>
</dbReference>
<dbReference type="SMART" id="SM01321">
    <property type="entry name" value="Y1_Tnp"/>
    <property type="match status" value="1"/>
</dbReference>
<sequence>MSVQELRRERHSVSRLVIHLVCMTKYRRKVFDGEALTWLQGHFAKVCTAMGAQLIACKGESDHIHLLIEYPPKHSVSVLVNALKGTSSRLLRIDCPEVAQRYRKGTLWSPSYFVVSASGAPLEAIKQYVDGQRASSTP</sequence>
<dbReference type="Gene3D" id="3.30.70.1290">
    <property type="entry name" value="Transposase IS200-like"/>
    <property type="match status" value="1"/>
</dbReference>
<dbReference type="EMBL" id="JBBKZU010000004">
    <property type="protein sequence ID" value="MEJ8811760.1"/>
    <property type="molecule type" value="Genomic_DNA"/>
</dbReference>
<dbReference type="NCBIfam" id="NF033573">
    <property type="entry name" value="transpos_IS200"/>
    <property type="match status" value="1"/>
</dbReference>
<dbReference type="PANTHER" id="PTHR33360:SF2">
    <property type="entry name" value="TRANSPOSASE FOR INSERTION SEQUENCE ELEMENT IS200"/>
    <property type="match status" value="1"/>
</dbReference>
<keyword evidence="3" id="KW-1185">Reference proteome</keyword>
<dbReference type="PANTHER" id="PTHR33360">
    <property type="entry name" value="TRANSPOSASE FOR INSERTION SEQUENCE ELEMENT IS200"/>
    <property type="match status" value="1"/>
</dbReference>
<reference evidence="2 3" key="1">
    <citation type="submission" date="2024-03" db="EMBL/GenBank/DDBJ databases">
        <title>Novel species of the genus Variovorax.</title>
        <authorList>
            <person name="Liu Q."/>
            <person name="Xin Y.-H."/>
        </authorList>
    </citation>
    <scope>NUCLEOTIDE SEQUENCE [LARGE SCALE GENOMIC DNA]</scope>
    <source>
        <strain evidence="2 3">KACC 18899</strain>
    </source>
</reference>